<evidence type="ECO:0000256" key="1">
    <source>
        <dbReference type="ARBA" id="ARBA00004141"/>
    </source>
</evidence>
<comment type="similarity">
    <text evidence="2 6">Belongs to the drug/metabolite transporter (DMT) superfamily. Plant drug/metabolite exporter (P-DME) (TC 2.A.7.4) family.</text>
</comment>
<evidence type="ECO:0000313" key="9">
    <source>
        <dbReference type="Proteomes" id="UP001293593"/>
    </source>
</evidence>
<keyword evidence="5 6" id="KW-0472">Membrane</keyword>
<feature type="transmembrane region" description="Helical" evidence="6">
    <location>
        <begin position="47"/>
        <end position="67"/>
    </location>
</feature>
<comment type="subcellular location">
    <subcellularLocation>
        <location evidence="1 6">Membrane</location>
        <topology evidence="1 6">Multi-pass membrane protein</topology>
    </subcellularLocation>
</comment>
<sequence>MDSLLSNRDRVRDGVKGTLLMVIVQIVYAVANILLKMAANDGMSLTVLVAYRFLFSTCFLAPLALFFERDSLDNVDGIVLFHAFLCGLFGLERMSFRTTRGKAKVLGTLTGIGGAMILTFCKGKRIQIWTTHIDLPRHMTISSHASTASSRLWGCLLALATCLSYSLWLIIQGKMTQRFPWQHSSTALTCAMSSFQSVVAALCINRDWNQWKLGWNIRLLTVAFTGILTSGVAYTLIAWCVMKKGPLFVAIFNPVMLVIVTLGGSFILDEPLYVGSVIGMVLVVFGLYMVLWGKSKETNKEAASEQSRACLPSDDNDQSIQICDEQLHINSSIVPQKKPPS</sequence>
<proteinExistence type="inferred from homology"/>
<dbReference type="InterPro" id="IPR030184">
    <property type="entry name" value="WAT1-related"/>
</dbReference>
<dbReference type="InterPro" id="IPR000620">
    <property type="entry name" value="EamA_dom"/>
</dbReference>
<feature type="transmembrane region" description="Helical" evidence="6">
    <location>
        <begin position="247"/>
        <end position="267"/>
    </location>
</feature>
<dbReference type="Proteomes" id="UP001293593">
    <property type="component" value="Unassembled WGS sequence"/>
</dbReference>
<evidence type="ECO:0000256" key="6">
    <source>
        <dbReference type="RuleBase" id="RU363077"/>
    </source>
</evidence>
<dbReference type="SUPFAM" id="SSF103481">
    <property type="entry name" value="Multidrug resistance efflux transporter EmrE"/>
    <property type="match status" value="1"/>
</dbReference>
<name>A0AAE1IPM8_9FABA</name>
<evidence type="ECO:0000259" key="7">
    <source>
        <dbReference type="Pfam" id="PF00892"/>
    </source>
</evidence>
<keyword evidence="3 6" id="KW-0812">Transmembrane</keyword>
<evidence type="ECO:0000256" key="5">
    <source>
        <dbReference type="ARBA" id="ARBA00023136"/>
    </source>
</evidence>
<evidence type="ECO:0000313" key="8">
    <source>
        <dbReference type="EMBL" id="KAK4254343.1"/>
    </source>
</evidence>
<evidence type="ECO:0000256" key="4">
    <source>
        <dbReference type="ARBA" id="ARBA00022989"/>
    </source>
</evidence>
<dbReference type="InterPro" id="IPR037185">
    <property type="entry name" value="EmrE-like"/>
</dbReference>
<feature type="domain" description="EamA" evidence="7">
    <location>
        <begin position="152"/>
        <end position="291"/>
    </location>
</feature>
<protein>
    <recommendedName>
        <fullName evidence="6">WAT1-related protein</fullName>
    </recommendedName>
</protein>
<feature type="transmembrane region" description="Helical" evidence="6">
    <location>
        <begin position="152"/>
        <end position="171"/>
    </location>
</feature>
<dbReference type="EMBL" id="JAWXYG010000014">
    <property type="protein sequence ID" value="KAK4254343.1"/>
    <property type="molecule type" value="Genomic_DNA"/>
</dbReference>
<accession>A0AAE1IPM8</accession>
<comment type="caution">
    <text evidence="8">The sequence shown here is derived from an EMBL/GenBank/DDBJ whole genome shotgun (WGS) entry which is preliminary data.</text>
</comment>
<dbReference type="Pfam" id="PF00892">
    <property type="entry name" value="EamA"/>
    <property type="match status" value="1"/>
</dbReference>
<feature type="transmembrane region" description="Helical" evidence="6">
    <location>
        <begin position="15"/>
        <end position="35"/>
    </location>
</feature>
<dbReference type="AlphaFoldDB" id="A0AAE1IPM8"/>
<gene>
    <name evidence="8" type="ORF">QN277_009739</name>
</gene>
<evidence type="ECO:0000256" key="2">
    <source>
        <dbReference type="ARBA" id="ARBA00007635"/>
    </source>
</evidence>
<organism evidence="8 9">
    <name type="scientific">Acacia crassicarpa</name>
    <name type="common">northern wattle</name>
    <dbReference type="NCBI Taxonomy" id="499986"/>
    <lineage>
        <taxon>Eukaryota</taxon>
        <taxon>Viridiplantae</taxon>
        <taxon>Streptophyta</taxon>
        <taxon>Embryophyta</taxon>
        <taxon>Tracheophyta</taxon>
        <taxon>Spermatophyta</taxon>
        <taxon>Magnoliopsida</taxon>
        <taxon>eudicotyledons</taxon>
        <taxon>Gunneridae</taxon>
        <taxon>Pentapetalae</taxon>
        <taxon>rosids</taxon>
        <taxon>fabids</taxon>
        <taxon>Fabales</taxon>
        <taxon>Fabaceae</taxon>
        <taxon>Caesalpinioideae</taxon>
        <taxon>mimosoid clade</taxon>
        <taxon>Acacieae</taxon>
        <taxon>Acacia</taxon>
    </lineage>
</organism>
<feature type="transmembrane region" description="Helical" evidence="6">
    <location>
        <begin position="79"/>
        <end position="96"/>
    </location>
</feature>
<dbReference type="GO" id="GO:0022857">
    <property type="term" value="F:transmembrane transporter activity"/>
    <property type="evidence" value="ECO:0007669"/>
    <property type="project" value="InterPro"/>
</dbReference>
<feature type="transmembrane region" description="Helical" evidence="6">
    <location>
        <begin position="217"/>
        <end position="240"/>
    </location>
</feature>
<dbReference type="GO" id="GO:0016020">
    <property type="term" value="C:membrane"/>
    <property type="evidence" value="ECO:0007669"/>
    <property type="project" value="UniProtKB-SubCell"/>
</dbReference>
<evidence type="ECO:0000256" key="3">
    <source>
        <dbReference type="ARBA" id="ARBA00022692"/>
    </source>
</evidence>
<feature type="transmembrane region" description="Helical" evidence="6">
    <location>
        <begin position="273"/>
        <end position="291"/>
    </location>
</feature>
<reference evidence="8" key="1">
    <citation type="submission" date="2023-10" db="EMBL/GenBank/DDBJ databases">
        <title>Chromosome-level genome of the transformable northern wattle, Acacia crassicarpa.</title>
        <authorList>
            <person name="Massaro I."/>
            <person name="Sinha N.R."/>
            <person name="Poethig S."/>
            <person name="Leichty A.R."/>
        </authorList>
    </citation>
    <scope>NUCLEOTIDE SEQUENCE</scope>
    <source>
        <strain evidence="8">Acra3RX</strain>
        <tissue evidence="8">Leaf</tissue>
    </source>
</reference>
<dbReference type="PANTHER" id="PTHR31218">
    <property type="entry name" value="WAT1-RELATED PROTEIN"/>
    <property type="match status" value="1"/>
</dbReference>
<keyword evidence="9" id="KW-1185">Reference proteome</keyword>
<keyword evidence="4 6" id="KW-1133">Transmembrane helix</keyword>